<comment type="caution">
    <text evidence="1">The sequence shown here is derived from an EMBL/GenBank/DDBJ whole genome shotgun (WGS) entry which is preliminary data.</text>
</comment>
<keyword evidence="2" id="KW-1185">Reference proteome</keyword>
<name>A0ACB8ZQW5_CICIN</name>
<dbReference type="Proteomes" id="UP001055811">
    <property type="component" value="Linkage Group LG08"/>
</dbReference>
<sequence>MPSCRDFDGESMLFLQRFFGARVQPVLSTGSLKLDLALGIGGLPKDLVKDVPVISKVILLYVYAHIGRSCEGRRCL</sequence>
<evidence type="ECO:0000313" key="2">
    <source>
        <dbReference type="Proteomes" id="UP001055811"/>
    </source>
</evidence>
<dbReference type="EMBL" id="CM042016">
    <property type="protein sequence ID" value="KAI3700202.1"/>
    <property type="molecule type" value="Genomic_DNA"/>
</dbReference>
<organism evidence="1 2">
    <name type="scientific">Cichorium intybus</name>
    <name type="common">Chicory</name>
    <dbReference type="NCBI Taxonomy" id="13427"/>
    <lineage>
        <taxon>Eukaryota</taxon>
        <taxon>Viridiplantae</taxon>
        <taxon>Streptophyta</taxon>
        <taxon>Embryophyta</taxon>
        <taxon>Tracheophyta</taxon>
        <taxon>Spermatophyta</taxon>
        <taxon>Magnoliopsida</taxon>
        <taxon>eudicotyledons</taxon>
        <taxon>Gunneridae</taxon>
        <taxon>Pentapetalae</taxon>
        <taxon>asterids</taxon>
        <taxon>campanulids</taxon>
        <taxon>Asterales</taxon>
        <taxon>Asteraceae</taxon>
        <taxon>Cichorioideae</taxon>
        <taxon>Cichorieae</taxon>
        <taxon>Cichoriinae</taxon>
        <taxon>Cichorium</taxon>
    </lineage>
</organism>
<reference evidence="2" key="1">
    <citation type="journal article" date="2022" name="Mol. Ecol. Resour.">
        <title>The genomes of chicory, endive, great burdock and yacon provide insights into Asteraceae palaeo-polyploidization history and plant inulin production.</title>
        <authorList>
            <person name="Fan W."/>
            <person name="Wang S."/>
            <person name="Wang H."/>
            <person name="Wang A."/>
            <person name="Jiang F."/>
            <person name="Liu H."/>
            <person name="Zhao H."/>
            <person name="Xu D."/>
            <person name="Zhang Y."/>
        </authorList>
    </citation>
    <scope>NUCLEOTIDE SEQUENCE [LARGE SCALE GENOMIC DNA]</scope>
    <source>
        <strain evidence="2">cv. Punajuju</strain>
    </source>
</reference>
<gene>
    <name evidence="1" type="ORF">L2E82_44823</name>
</gene>
<reference evidence="1 2" key="2">
    <citation type="journal article" date="2022" name="Mol. Ecol. Resour.">
        <title>The genomes of chicory, endive, great burdock and yacon provide insights into Asteraceae paleo-polyploidization history and plant inulin production.</title>
        <authorList>
            <person name="Fan W."/>
            <person name="Wang S."/>
            <person name="Wang H."/>
            <person name="Wang A."/>
            <person name="Jiang F."/>
            <person name="Liu H."/>
            <person name="Zhao H."/>
            <person name="Xu D."/>
            <person name="Zhang Y."/>
        </authorList>
    </citation>
    <scope>NUCLEOTIDE SEQUENCE [LARGE SCALE GENOMIC DNA]</scope>
    <source>
        <strain evidence="2">cv. Punajuju</strain>
        <tissue evidence="1">Leaves</tissue>
    </source>
</reference>
<proteinExistence type="predicted"/>
<evidence type="ECO:0000313" key="1">
    <source>
        <dbReference type="EMBL" id="KAI3700202.1"/>
    </source>
</evidence>
<accession>A0ACB8ZQW5</accession>
<protein>
    <submittedName>
        <fullName evidence="1">Uncharacterized protein</fullName>
    </submittedName>
</protein>